<protein>
    <recommendedName>
        <fullName evidence="1">N(6)-L-threonylcarbamoyladenine synthase</fullName>
        <ecNumber evidence="1">2.3.1.234</ecNumber>
    </recommendedName>
</protein>
<keyword evidence="7" id="KW-0496">Mitochondrion</keyword>
<evidence type="ECO:0000256" key="2">
    <source>
        <dbReference type="ARBA" id="ARBA00022679"/>
    </source>
</evidence>
<dbReference type="GO" id="GO:0061711">
    <property type="term" value="F:tRNA N(6)-L-threonylcarbamoyladenine synthase activity"/>
    <property type="evidence" value="ECO:0007669"/>
    <property type="project" value="UniProtKB-EC"/>
</dbReference>
<organism evidence="9 10">
    <name type="scientific">Hypholoma sublateritium (strain FD-334 SS-4)</name>
    <dbReference type="NCBI Taxonomy" id="945553"/>
    <lineage>
        <taxon>Eukaryota</taxon>
        <taxon>Fungi</taxon>
        <taxon>Dikarya</taxon>
        <taxon>Basidiomycota</taxon>
        <taxon>Agaricomycotina</taxon>
        <taxon>Agaricomycetes</taxon>
        <taxon>Agaricomycetidae</taxon>
        <taxon>Agaricales</taxon>
        <taxon>Agaricineae</taxon>
        <taxon>Strophariaceae</taxon>
        <taxon>Hypholoma</taxon>
    </lineage>
</organism>
<dbReference type="PANTHER" id="PTHR11735">
    <property type="entry name" value="TRNA N6-ADENOSINE THREONYLCARBAMOYLTRANSFERASE"/>
    <property type="match status" value="1"/>
</dbReference>
<comment type="catalytic activity">
    <reaction evidence="6 7">
        <text>L-threonylcarbamoyladenylate + adenosine(37) in tRNA = N(6)-L-threonylcarbamoyladenosine(37) in tRNA + AMP + H(+)</text>
        <dbReference type="Rhea" id="RHEA:37059"/>
        <dbReference type="Rhea" id="RHEA-COMP:10162"/>
        <dbReference type="Rhea" id="RHEA-COMP:10163"/>
        <dbReference type="ChEBI" id="CHEBI:15378"/>
        <dbReference type="ChEBI" id="CHEBI:73682"/>
        <dbReference type="ChEBI" id="CHEBI:74411"/>
        <dbReference type="ChEBI" id="CHEBI:74418"/>
        <dbReference type="ChEBI" id="CHEBI:456215"/>
        <dbReference type="EC" id="2.3.1.234"/>
    </reaction>
</comment>
<feature type="domain" description="Gcp-like" evidence="8">
    <location>
        <begin position="50"/>
        <end position="354"/>
    </location>
</feature>
<dbReference type="CDD" id="cd24134">
    <property type="entry name" value="ASKHA_NBD_OSGEPL1_QRI7_euk"/>
    <property type="match status" value="1"/>
</dbReference>
<dbReference type="AlphaFoldDB" id="A0A0D2PA39"/>
<dbReference type="GO" id="GO:0046872">
    <property type="term" value="F:metal ion binding"/>
    <property type="evidence" value="ECO:0007669"/>
    <property type="project" value="UniProtKB-KW"/>
</dbReference>
<dbReference type="GO" id="GO:0072670">
    <property type="term" value="P:mitochondrial tRNA threonylcarbamoyladenosine modification"/>
    <property type="evidence" value="ECO:0007669"/>
    <property type="project" value="TreeGrafter"/>
</dbReference>
<comment type="similarity">
    <text evidence="7">Belongs to the KAE1 / TsaD family.</text>
</comment>
<dbReference type="OMA" id="NAAMIGC"/>
<keyword evidence="5 7" id="KW-0012">Acyltransferase</keyword>
<dbReference type="NCBIfam" id="TIGR00329">
    <property type="entry name" value="gcp_kae1"/>
    <property type="match status" value="1"/>
</dbReference>
<gene>
    <name evidence="9" type="ORF">HYPSUDRAFT_130658</name>
</gene>
<dbReference type="Pfam" id="PF00814">
    <property type="entry name" value="TsaD"/>
    <property type="match status" value="1"/>
</dbReference>
<accession>A0A0D2PA39</accession>
<name>A0A0D2PA39_HYPSF</name>
<comment type="subcellular location">
    <subcellularLocation>
        <location evidence="7">Mitochondrion</location>
    </subcellularLocation>
</comment>
<dbReference type="EC" id="2.3.1.234" evidence="1"/>
<evidence type="ECO:0000256" key="1">
    <source>
        <dbReference type="ARBA" id="ARBA00012156"/>
    </source>
</evidence>
<dbReference type="PRINTS" id="PR00789">
    <property type="entry name" value="OSIALOPTASE"/>
</dbReference>
<dbReference type="InterPro" id="IPR017861">
    <property type="entry name" value="KAE1/TsaD"/>
</dbReference>
<comment type="subunit">
    <text evidence="7">Homodimer.</text>
</comment>
<sequence>MALNFAIRRLPQCRSTFGKLPAAIRQFTVLAIETSADDTCAAIVDSSRKIHSNIIIKQNHIHEPLGGIWPMGAIGAHQANLPLAIRQALDQADMDIGKDIDGIAFSRGPGRMPGCLSVGMNASKSLAAATGKPIVGVNHMQGHALTPLLTSWPQEPQFPFMTLLVSGAHTLLVLATSVNSFKILATTADESIGRTFDKVSRALGLQWTDLGPGDALDKFCAEEQAIDIPVPAVPRPFPNQLKFSFSGIHSHMKMFIESLGGAEKIDKSTKRSIARAFQTGVVRQLEDKVVLALDLCRKHKIPIHALVVSGGVASNSFLRERLHDCLVKHGRGAPIPLVFPPVNLCTDNAVMIAWASMHRFLANDTDTYDIGLRPDWSIEESN</sequence>
<comment type="cofactor">
    <cofactor evidence="7">
        <name>a divalent metal cation</name>
        <dbReference type="ChEBI" id="CHEBI:60240"/>
    </cofactor>
    <text evidence="7">Binds 1 divalent metal cation per subunit.</text>
</comment>
<dbReference type="PANTHER" id="PTHR11735:SF6">
    <property type="entry name" value="TRNA N6-ADENOSINE THREONYLCARBAMOYLTRANSFERASE, MITOCHONDRIAL"/>
    <property type="match status" value="1"/>
</dbReference>
<comment type="function">
    <text evidence="7">Required for the formation of a threonylcarbamoyl group on adenosine at position 37 (t(6)A37) in mitochondrial tRNAs that read codons beginning with adenine. Probably involved in the transfer of the threonylcarbamoyl moiety of threonylcarbamoyl-AMP (TC-AMP) to the N6 group of A37. Involved in mitochondrial genome maintenance.</text>
</comment>
<keyword evidence="3 7" id="KW-0819">tRNA processing</keyword>
<dbReference type="InterPro" id="IPR022450">
    <property type="entry name" value="TsaD"/>
</dbReference>
<evidence type="ECO:0000256" key="6">
    <source>
        <dbReference type="ARBA" id="ARBA00048117"/>
    </source>
</evidence>
<evidence type="ECO:0000259" key="8">
    <source>
        <dbReference type="Pfam" id="PF00814"/>
    </source>
</evidence>
<dbReference type="EMBL" id="KN817523">
    <property type="protein sequence ID" value="KJA27754.1"/>
    <property type="molecule type" value="Genomic_DNA"/>
</dbReference>
<dbReference type="HAMAP" id="MF_01445">
    <property type="entry name" value="TsaD"/>
    <property type="match status" value="1"/>
</dbReference>
<evidence type="ECO:0000313" key="9">
    <source>
        <dbReference type="EMBL" id="KJA27754.1"/>
    </source>
</evidence>
<dbReference type="Proteomes" id="UP000054270">
    <property type="component" value="Unassembled WGS sequence"/>
</dbReference>
<dbReference type="SUPFAM" id="SSF53067">
    <property type="entry name" value="Actin-like ATPase domain"/>
    <property type="match status" value="1"/>
</dbReference>
<keyword evidence="2 7" id="KW-0808">Transferase</keyword>
<evidence type="ECO:0000256" key="7">
    <source>
        <dbReference type="HAMAP-Rule" id="MF_03179"/>
    </source>
</evidence>
<evidence type="ECO:0000256" key="4">
    <source>
        <dbReference type="ARBA" id="ARBA00022723"/>
    </source>
</evidence>
<keyword evidence="10" id="KW-1185">Reference proteome</keyword>
<proteinExistence type="inferred from homology"/>
<dbReference type="GO" id="GO:0005739">
    <property type="term" value="C:mitochondrion"/>
    <property type="evidence" value="ECO:0007669"/>
    <property type="project" value="UniProtKB-SubCell"/>
</dbReference>
<dbReference type="STRING" id="945553.A0A0D2PA39"/>
<dbReference type="InterPro" id="IPR043129">
    <property type="entry name" value="ATPase_NBD"/>
</dbReference>
<reference evidence="10" key="1">
    <citation type="submission" date="2014-04" db="EMBL/GenBank/DDBJ databases">
        <title>Evolutionary Origins and Diversification of the Mycorrhizal Mutualists.</title>
        <authorList>
            <consortium name="DOE Joint Genome Institute"/>
            <consortium name="Mycorrhizal Genomics Consortium"/>
            <person name="Kohler A."/>
            <person name="Kuo A."/>
            <person name="Nagy L.G."/>
            <person name="Floudas D."/>
            <person name="Copeland A."/>
            <person name="Barry K.W."/>
            <person name="Cichocki N."/>
            <person name="Veneault-Fourrey C."/>
            <person name="LaButti K."/>
            <person name="Lindquist E.A."/>
            <person name="Lipzen A."/>
            <person name="Lundell T."/>
            <person name="Morin E."/>
            <person name="Murat C."/>
            <person name="Riley R."/>
            <person name="Ohm R."/>
            <person name="Sun H."/>
            <person name="Tunlid A."/>
            <person name="Henrissat B."/>
            <person name="Grigoriev I.V."/>
            <person name="Hibbett D.S."/>
            <person name="Martin F."/>
        </authorList>
    </citation>
    <scope>NUCLEOTIDE SEQUENCE [LARGE SCALE GENOMIC DNA]</scope>
    <source>
        <strain evidence="10">FD-334 SS-4</strain>
    </source>
</reference>
<evidence type="ECO:0000256" key="5">
    <source>
        <dbReference type="ARBA" id="ARBA00023315"/>
    </source>
</evidence>
<dbReference type="InterPro" id="IPR000905">
    <property type="entry name" value="Gcp-like_dom"/>
</dbReference>
<evidence type="ECO:0000313" key="10">
    <source>
        <dbReference type="Proteomes" id="UP000054270"/>
    </source>
</evidence>
<evidence type="ECO:0000256" key="3">
    <source>
        <dbReference type="ARBA" id="ARBA00022694"/>
    </source>
</evidence>
<keyword evidence="4 7" id="KW-0479">Metal-binding</keyword>
<dbReference type="Gene3D" id="3.30.420.40">
    <property type="match status" value="2"/>
</dbReference>
<dbReference type="OrthoDB" id="10259622at2759"/>